<dbReference type="Proteomes" id="UP000178198">
    <property type="component" value="Chromosome"/>
</dbReference>
<dbReference type="AlphaFoldDB" id="A0A1D9P8V6"/>
<feature type="transmembrane region" description="Helical" evidence="1">
    <location>
        <begin position="12"/>
        <end position="34"/>
    </location>
</feature>
<proteinExistence type="predicted"/>
<name>A0A1D9P8V6_9FLAO</name>
<protein>
    <submittedName>
        <fullName evidence="2">Uncharacterized protein</fullName>
    </submittedName>
</protein>
<keyword evidence="1" id="KW-1133">Transmembrane helix</keyword>
<sequence length="106" mass="12152">MSNKPLSDFDILVKGQLTVNLPVIIIMGLTFFGLLEFADFSLQRNLLIAFILGWISWAFLVKKWILWAVKNNISDERLLKIGKPGLLVWSIHTIETVTVKNKTPWI</sequence>
<keyword evidence="1" id="KW-0812">Transmembrane</keyword>
<organism evidence="2 3">
    <name type="scientific">Flavobacterium commune</name>
    <dbReference type="NCBI Taxonomy" id="1306519"/>
    <lineage>
        <taxon>Bacteria</taxon>
        <taxon>Pseudomonadati</taxon>
        <taxon>Bacteroidota</taxon>
        <taxon>Flavobacteriia</taxon>
        <taxon>Flavobacteriales</taxon>
        <taxon>Flavobacteriaceae</taxon>
        <taxon>Flavobacterium</taxon>
    </lineage>
</organism>
<dbReference type="STRING" id="1306519.BIW12_05905"/>
<feature type="transmembrane region" description="Helical" evidence="1">
    <location>
        <begin position="46"/>
        <end position="69"/>
    </location>
</feature>
<dbReference type="KEGG" id="fcm:BIW12_05905"/>
<evidence type="ECO:0000256" key="1">
    <source>
        <dbReference type="SAM" id="Phobius"/>
    </source>
</evidence>
<dbReference type="EMBL" id="CP017774">
    <property type="protein sequence ID" value="AOZ99008.1"/>
    <property type="molecule type" value="Genomic_DNA"/>
</dbReference>
<gene>
    <name evidence="2" type="ORF">BIW12_05905</name>
</gene>
<evidence type="ECO:0000313" key="3">
    <source>
        <dbReference type="Proteomes" id="UP000178198"/>
    </source>
</evidence>
<dbReference type="RefSeq" id="WP_071184253.1">
    <property type="nucleotide sequence ID" value="NZ_CP017774.1"/>
</dbReference>
<dbReference type="OrthoDB" id="1367392at2"/>
<reference evidence="2 3" key="1">
    <citation type="submission" date="2016-10" db="EMBL/GenBank/DDBJ databases">
        <title>Complete Genome Sequence of Flavobacterium sp. PK15.</title>
        <authorList>
            <person name="Ekwe A."/>
            <person name="Kim S.B."/>
        </authorList>
    </citation>
    <scope>NUCLEOTIDE SEQUENCE [LARGE SCALE GENOMIC DNA]</scope>
    <source>
        <strain evidence="2 3">PK15</strain>
    </source>
</reference>
<accession>A0A1D9P8V6</accession>
<keyword evidence="1" id="KW-0472">Membrane</keyword>
<keyword evidence="3" id="KW-1185">Reference proteome</keyword>
<evidence type="ECO:0000313" key="2">
    <source>
        <dbReference type="EMBL" id="AOZ99008.1"/>
    </source>
</evidence>